<dbReference type="Gramene" id="TraesROB_scaffold_050043_01G000100.1">
    <property type="protein sequence ID" value="TraesROB_scaffold_050043_01G000100.1"/>
    <property type="gene ID" value="TraesROB_scaffold_050043_01G000100"/>
</dbReference>
<dbReference type="Gramene" id="TraesNOR3A03G01450320.1">
    <property type="protein sequence ID" value="TraesNOR3A03G01450320.1"/>
    <property type="gene ID" value="TraesNOR3A03G01450320"/>
</dbReference>
<dbReference type="Gramene" id="TraesWEE_scaffold_097670_01G000100.1">
    <property type="protein sequence ID" value="TraesWEE_scaffold_097670_01G000100.1"/>
    <property type="gene ID" value="TraesWEE_scaffold_097670_01G000100"/>
</dbReference>
<dbReference type="Gramene" id="TraesKAR3A01G0300120.1">
    <property type="protein sequence ID" value="cds.TraesKAR3A01G0300120.1"/>
    <property type="gene ID" value="TraesKAR3A01G0300120"/>
</dbReference>
<dbReference type="Gramene" id="TraesCLE_scaffold_085265_01G000100.1">
    <property type="protein sequence ID" value="TraesCLE_scaffold_085265_01G000100.1"/>
    <property type="gene ID" value="TraesCLE_scaffold_085265_01G000100"/>
</dbReference>
<evidence type="ECO:0000313" key="2">
    <source>
        <dbReference type="Proteomes" id="UP000019116"/>
    </source>
</evidence>
<dbReference type="OMA" id="CGCLFHE"/>
<proteinExistence type="predicted"/>
<dbReference type="PANTHER" id="PTHR47087">
    <property type="entry name" value="METHIONINE S-METHYLTRANSFERASE"/>
    <property type="match status" value="1"/>
</dbReference>
<dbReference type="Gramene" id="TraesCAD_scaffold_073505_01G000200.1">
    <property type="protein sequence ID" value="TraesCAD_scaffold_073505_01G000200.1"/>
    <property type="gene ID" value="TraesCAD_scaffold_073505_01G000200"/>
</dbReference>
<dbReference type="Gramene" id="TraesCS3B02G288400.1">
    <property type="protein sequence ID" value="TraesCS3B02G288400.1"/>
    <property type="gene ID" value="TraesCS3B02G288400"/>
</dbReference>
<dbReference type="STRING" id="4565.A0A3B6FSL9"/>
<keyword evidence="2" id="KW-1185">Reference proteome</keyword>
<dbReference type="PANTHER" id="PTHR47087:SF1">
    <property type="entry name" value="METHIONINE S-METHYLTRANSFERASE"/>
    <property type="match status" value="1"/>
</dbReference>
<dbReference type="Gramene" id="TraesRN3B0100738900.1">
    <property type="protein sequence ID" value="TraesRN3B0100738900.1"/>
    <property type="gene ID" value="TraesRN3B0100738900"/>
</dbReference>
<dbReference type="Gramene" id="TraesROB_scaffold_077345_01G000100.1">
    <property type="protein sequence ID" value="TraesROB_scaffold_077345_01G000100.1"/>
    <property type="gene ID" value="TraesROB_scaffold_077345_01G000100"/>
</dbReference>
<sequence length="85" mass="9673">MSLISQHYYGCLFHELLAFQIADRHPQQEDALLCFSMILYNCEQEAPAEVIPHQMIGFSDPAMSTVKAAETFIHDSNESVSLIWI</sequence>
<dbReference type="Gramene" id="TraesCAD_scaffold_075990_01G000100.1">
    <property type="protein sequence ID" value="TraesCAD_scaffold_075990_01G000100.1"/>
    <property type="gene ID" value="TraesCAD_scaffold_075990_01G000100"/>
</dbReference>
<dbReference type="Gramene" id="TraesARI3B03G01693860.1">
    <property type="protein sequence ID" value="TraesARI3B03G01693860.1"/>
    <property type="gene ID" value="TraesARI3B03G01693860"/>
</dbReference>
<protein>
    <submittedName>
        <fullName evidence="1">Uncharacterized protein</fullName>
    </submittedName>
</protein>
<reference evidence="1" key="1">
    <citation type="submission" date="2018-08" db="EMBL/GenBank/DDBJ databases">
        <authorList>
            <person name="Rossello M."/>
        </authorList>
    </citation>
    <scope>NUCLEOTIDE SEQUENCE [LARGE SCALE GENOMIC DNA]</scope>
    <source>
        <strain evidence="1">cv. Chinese Spring</strain>
    </source>
</reference>
<dbReference type="EnsemblPlants" id="TraesCS3B02G288400.1">
    <property type="protein sequence ID" value="TraesCS3B02G288400.1"/>
    <property type="gene ID" value="TraesCS3B02G288400"/>
</dbReference>
<organism evidence="1">
    <name type="scientific">Triticum aestivum</name>
    <name type="common">Wheat</name>
    <dbReference type="NCBI Taxonomy" id="4565"/>
    <lineage>
        <taxon>Eukaryota</taxon>
        <taxon>Viridiplantae</taxon>
        <taxon>Streptophyta</taxon>
        <taxon>Embryophyta</taxon>
        <taxon>Tracheophyta</taxon>
        <taxon>Spermatophyta</taxon>
        <taxon>Magnoliopsida</taxon>
        <taxon>Liliopsida</taxon>
        <taxon>Poales</taxon>
        <taxon>Poaceae</taxon>
        <taxon>BOP clade</taxon>
        <taxon>Pooideae</taxon>
        <taxon>Triticodae</taxon>
        <taxon>Triticeae</taxon>
        <taxon>Triticinae</taxon>
        <taxon>Triticum</taxon>
    </lineage>
</organism>
<evidence type="ECO:0000313" key="1">
    <source>
        <dbReference type="EnsemblPlants" id="TraesCS3B02G288400.1"/>
    </source>
</evidence>
<dbReference type="AlphaFoldDB" id="A0A3B6FSL9"/>
<dbReference type="Proteomes" id="UP000019116">
    <property type="component" value="Chromosome 3B"/>
</dbReference>
<dbReference type="Gramene" id="TraesCS3B03G0743100.1">
    <property type="protein sequence ID" value="TraesCS3B03G0743100.1.CDS"/>
    <property type="gene ID" value="TraesCS3B03G0743100"/>
</dbReference>
<dbReference type="Gramene" id="TraesKAR3B01G0314290.1">
    <property type="protein sequence ID" value="cds.TraesKAR3B01G0314290.1"/>
    <property type="gene ID" value="TraesKAR3B01G0314290"/>
</dbReference>
<accession>A0A3B6FSL9</accession>
<dbReference type="Gramene" id="TraesMAC3B03G01666860.1">
    <property type="protein sequence ID" value="TraesMAC3B03G01666860.1"/>
    <property type="gene ID" value="TraesMAC3B03G01666860"/>
</dbReference>
<reference evidence="1" key="2">
    <citation type="submission" date="2018-10" db="UniProtKB">
        <authorList>
            <consortium name="EnsemblPlants"/>
        </authorList>
    </citation>
    <scope>IDENTIFICATION</scope>
</reference>
<dbReference type="Gramene" id="TraesWEE_scaffold_050882_01G000200.1">
    <property type="protein sequence ID" value="TraesWEE_scaffold_050882_01G000200.1"/>
    <property type="gene ID" value="TraesWEE_scaffold_050882_01G000200"/>
</dbReference>
<name>A0A3B6FSL9_WHEAT</name>